<protein>
    <submittedName>
        <fullName evidence="11">Uncharacterized protein</fullName>
    </submittedName>
</protein>
<feature type="chain" id="PRO_5036468118" evidence="10">
    <location>
        <begin position="27"/>
        <end position="537"/>
    </location>
</feature>
<sequence length="537" mass="60485">MDTAKPYLSILSLLLFFTFSIYSSSALPHQLSLVVGEGSSKVQISPSLKVVNSPGTKPGTWVLCERVDVHGFPRLKNLNKFFHSLMLKIPPSNSTLRRPKVEVCFHRNASRAIGMCPQGEWEKVDKGVSWVRAMSPYAHKFLDIRMDGSSSETLELSLEEGFFLYRVIFLILGVVMLSIASSLSKSLVFYYSSAMAIGIILVILVVLFQGMKLLPTGRKSSLAIFIYSSLVGLGTFLLRYLPGLLHSILMEMGISEDMYYPVCKLLEYVLYNSAAVLLSCNVDLFLVNIRKVDAINRGPSSYNLLAIFLLAFIAFAGAWMGFWAVRSFVLTEDGSVDISTSHFVAWSIRVLAVVLIIQSSLDPLLAAEALICGIIVSSILRRIFRWRFLRQMYKKLFKLARNINRESLVPDLSPFGGSRDKYKVERPEGSKFRSPRAKEFNLASCNSMKGSSRTSRHQLSDSDVYPSTFHTTPERRKISKDSWEKFTRESTQKAVKELVSSPDFSKWAAANAERITVTPNSTTSTSRQQRRKWFLWS</sequence>
<evidence type="ECO:0000256" key="10">
    <source>
        <dbReference type="SAM" id="SignalP"/>
    </source>
</evidence>
<comment type="caution">
    <text evidence="11">The sequence shown here is derived from an EMBL/GenBank/DDBJ whole genome shotgun (WGS) entry which is preliminary data.</text>
</comment>
<dbReference type="GO" id="GO:0005637">
    <property type="term" value="C:nuclear inner membrane"/>
    <property type="evidence" value="ECO:0007669"/>
    <property type="project" value="UniProtKB-SubCell"/>
</dbReference>
<keyword evidence="6 9" id="KW-0472">Membrane</keyword>
<evidence type="ECO:0000256" key="2">
    <source>
        <dbReference type="ARBA" id="ARBA00005748"/>
    </source>
</evidence>
<feature type="transmembrane region" description="Helical" evidence="9">
    <location>
        <begin position="220"/>
        <end position="241"/>
    </location>
</feature>
<evidence type="ECO:0000256" key="8">
    <source>
        <dbReference type="SAM" id="MobiDB-lite"/>
    </source>
</evidence>
<feature type="transmembrane region" description="Helical" evidence="9">
    <location>
        <begin position="364"/>
        <end position="384"/>
    </location>
</feature>
<feature type="transmembrane region" description="Helical" evidence="9">
    <location>
        <begin position="189"/>
        <end position="208"/>
    </location>
</feature>
<keyword evidence="4 10" id="KW-0732">Signal</keyword>
<evidence type="ECO:0000313" key="12">
    <source>
        <dbReference type="Proteomes" id="UP000886885"/>
    </source>
</evidence>
<comment type="similarity">
    <text evidence="2">Belongs to the NEMP family.</text>
</comment>
<proteinExistence type="inferred from homology"/>
<feature type="signal peptide" evidence="10">
    <location>
        <begin position="1"/>
        <end position="26"/>
    </location>
</feature>
<keyword evidence="5 9" id="KW-1133">Transmembrane helix</keyword>
<evidence type="ECO:0000256" key="3">
    <source>
        <dbReference type="ARBA" id="ARBA00022692"/>
    </source>
</evidence>
<keyword evidence="7" id="KW-0539">Nucleus</keyword>
<reference evidence="11" key="1">
    <citation type="journal article" date="2020" name="bioRxiv">
        <title>Hybrid origin of Populus tomentosa Carr. identified through genome sequencing and phylogenomic analysis.</title>
        <authorList>
            <person name="An X."/>
            <person name="Gao K."/>
            <person name="Chen Z."/>
            <person name="Li J."/>
            <person name="Yang X."/>
            <person name="Yang X."/>
            <person name="Zhou J."/>
            <person name="Guo T."/>
            <person name="Zhao T."/>
            <person name="Huang S."/>
            <person name="Miao D."/>
            <person name="Khan W.U."/>
            <person name="Rao P."/>
            <person name="Ye M."/>
            <person name="Lei B."/>
            <person name="Liao W."/>
            <person name="Wang J."/>
            <person name="Ji L."/>
            <person name="Li Y."/>
            <person name="Guo B."/>
            <person name="Mustafa N.S."/>
            <person name="Li S."/>
            <person name="Yun Q."/>
            <person name="Keller S.R."/>
            <person name="Mao J."/>
            <person name="Zhang R."/>
            <person name="Strauss S.H."/>
        </authorList>
    </citation>
    <scope>NUCLEOTIDE SEQUENCE</scope>
    <source>
        <strain evidence="11">GM15</strain>
        <tissue evidence="11">Leaf</tissue>
    </source>
</reference>
<evidence type="ECO:0000256" key="4">
    <source>
        <dbReference type="ARBA" id="ARBA00022729"/>
    </source>
</evidence>
<dbReference type="OrthoDB" id="1890267at2759"/>
<evidence type="ECO:0000256" key="5">
    <source>
        <dbReference type="ARBA" id="ARBA00022989"/>
    </source>
</evidence>
<evidence type="ECO:0000256" key="6">
    <source>
        <dbReference type="ARBA" id="ARBA00023136"/>
    </source>
</evidence>
<name>A0A8X8CKT9_POPTO</name>
<dbReference type="AlphaFoldDB" id="A0A8X8CKT9"/>
<keyword evidence="3 9" id="KW-0812">Transmembrane</keyword>
<feature type="transmembrane region" description="Helical" evidence="9">
    <location>
        <begin position="301"/>
        <end position="325"/>
    </location>
</feature>
<feature type="transmembrane region" description="Helical" evidence="9">
    <location>
        <begin position="268"/>
        <end position="289"/>
    </location>
</feature>
<evidence type="ECO:0000313" key="11">
    <source>
        <dbReference type="EMBL" id="KAG6766641.1"/>
    </source>
</evidence>
<dbReference type="EMBL" id="JAAWWB010000014">
    <property type="protein sequence ID" value="KAG6766641.1"/>
    <property type="molecule type" value="Genomic_DNA"/>
</dbReference>
<dbReference type="Proteomes" id="UP000886885">
    <property type="component" value="Chromosome 7D"/>
</dbReference>
<keyword evidence="12" id="KW-1185">Reference proteome</keyword>
<dbReference type="PANTHER" id="PTHR31587">
    <property type="entry name" value="TRANSMEMBRANE PROTEIN (DUF2215)"/>
    <property type="match status" value="1"/>
</dbReference>
<dbReference type="PANTHER" id="PTHR31587:SF4">
    <property type="entry name" value="TRANSMEMBRANE PROTEIN (DUF2215)"/>
    <property type="match status" value="1"/>
</dbReference>
<dbReference type="Pfam" id="PF10225">
    <property type="entry name" value="NEMP"/>
    <property type="match status" value="1"/>
</dbReference>
<dbReference type="InterPro" id="IPR019358">
    <property type="entry name" value="NEMP_fam"/>
</dbReference>
<gene>
    <name evidence="11" type="ORF">POTOM_027809</name>
</gene>
<evidence type="ECO:0000256" key="9">
    <source>
        <dbReference type="SAM" id="Phobius"/>
    </source>
</evidence>
<evidence type="ECO:0000256" key="7">
    <source>
        <dbReference type="ARBA" id="ARBA00023242"/>
    </source>
</evidence>
<evidence type="ECO:0000256" key="1">
    <source>
        <dbReference type="ARBA" id="ARBA00004575"/>
    </source>
</evidence>
<accession>A0A8X8CKT9</accession>
<comment type="subcellular location">
    <subcellularLocation>
        <location evidence="1">Nucleus inner membrane</location>
        <topology evidence="1">Multi-pass membrane protein</topology>
        <orientation evidence="1">Nucleoplasmic side</orientation>
    </subcellularLocation>
</comment>
<feature type="transmembrane region" description="Helical" evidence="9">
    <location>
        <begin position="163"/>
        <end position="183"/>
    </location>
</feature>
<organism evidence="11 12">
    <name type="scientific">Populus tomentosa</name>
    <name type="common">Chinese white poplar</name>
    <dbReference type="NCBI Taxonomy" id="118781"/>
    <lineage>
        <taxon>Eukaryota</taxon>
        <taxon>Viridiplantae</taxon>
        <taxon>Streptophyta</taxon>
        <taxon>Embryophyta</taxon>
        <taxon>Tracheophyta</taxon>
        <taxon>Spermatophyta</taxon>
        <taxon>Magnoliopsida</taxon>
        <taxon>eudicotyledons</taxon>
        <taxon>Gunneridae</taxon>
        <taxon>Pentapetalae</taxon>
        <taxon>rosids</taxon>
        <taxon>fabids</taxon>
        <taxon>Malpighiales</taxon>
        <taxon>Salicaceae</taxon>
        <taxon>Saliceae</taxon>
        <taxon>Populus</taxon>
    </lineage>
</organism>
<feature type="region of interest" description="Disordered" evidence="8">
    <location>
        <begin position="447"/>
        <end position="471"/>
    </location>
</feature>